<dbReference type="InterPro" id="IPR029033">
    <property type="entry name" value="His_PPase_superfam"/>
</dbReference>
<dbReference type="FunCoup" id="D6TXK0">
    <property type="interactions" value="485"/>
</dbReference>
<evidence type="ECO:0000256" key="5">
    <source>
        <dbReference type="SAM" id="MobiDB-lite"/>
    </source>
</evidence>
<evidence type="ECO:0000256" key="1">
    <source>
        <dbReference type="ARBA" id="ARBA00023152"/>
    </source>
</evidence>
<dbReference type="InterPro" id="IPR050275">
    <property type="entry name" value="PGM_Phosphatase"/>
</dbReference>
<dbReference type="SUPFAM" id="SSF53254">
    <property type="entry name" value="Phosphoglycerate mutase-like"/>
    <property type="match status" value="1"/>
</dbReference>
<feature type="compositionally biased region" description="Polar residues" evidence="5">
    <location>
        <begin position="26"/>
        <end position="42"/>
    </location>
</feature>
<dbReference type="InParanoid" id="D6TXK0"/>
<dbReference type="PANTHER" id="PTHR48100">
    <property type="entry name" value="BROAD-SPECIFICITY PHOSPHATASE YOR283W-RELATED"/>
    <property type="match status" value="1"/>
</dbReference>
<feature type="binding site" evidence="4">
    <location>
        <position position="105"/>
    </location>
    <ligand>
        <name>substrate</name>
    </ligand>
</feature>
<dbReference type="EMBL" id="ADVG01000003">
    <property type="protein sequence ID" value="EFH84933.1"/>
    <property type="molecule type" value="Genomic_DNA"/>
</dbReference>
<feature type="active site" description="Proton donor/acceptor" evidence="3">
    <location>
        <position position="129"/>
    </location>
</feature>
<comment type="caution">
    <text evidence="6">The sequence shown here is derived from an EMBL/GenBank/DDBJ whole genome shotgun (WGS) entry which is preliminary data.</text>
</comment>
<feature type="active site" description="Tele-phosphohistidine intermediate" evidence="3">
    <location>
        <position position="55"/>
    </location>
</feature>
<dbReference type="PANTHER" id="PTHR48100:SF1">
    <property type="entry name" value="HISTIDINE PHOSPHATASE FAMILY PROTEIN-RELATED"/>
    <property type="match status" value="1"/>
</dbReference>
<dbReference type="Pfam" id="PF00300">
    <property type="entry name" value="His_Phos_1"/>
    <property type="match status" value="1"/>
</dbReference>
<proteinExistence type="predicted"/>
<dbReference type="Proteomes" id="UP000004508">
    <property type="component" value="Unassembled WGS sequence"/>
</dbReference>
<dbReference type="GO" id="GO:0016791">
    <property type="term" value="F:phosphatase activity"/>
    <property type="evidence" value="ECO:0007669"/>
    <property type="project" value="TreeGrafter"/>
</dbReference>
<evidence type="ECO:0000256" key="2">
    <source>
        <dbReference type="ARBA" id="ARBA00023235"/>
    </source>
</evidence>
<dbReference type="GO" id="GO:0005737">
    <property type="term" value="C:cytoplasm"/>
    <property type="evidence" value="ECO:0007669"/>
    <property type="project" value="TreeGrafter"/>
</dbReference>
<dbReference type="eggNOG" id="COG0406">
    <property type="taxonomic scope" value="Bacteria"/>
</dbReference>
<accession>D6TXK0</accession>
<evidence type="ECO:0000256" key="3">
    <source>
        <dbReference type="PIRSR" id="PIRSR613078-1"/>
    </source>
</evidence>
<gene>
    <name evidence="6" type="ORF">Krac_6057</name>
</gene>
<dbReference type="STRING" id="485913.Krac_6057"/>
<keyword evidence="2" id="KW-0413">Isomerase</keyword>
<evidence type="ECO:0000313" key="6">
    <source>
        <dbReference type="EMBL" id="EFH84933.1"/>
    </source>
</evidence>
<keyword evidence="1" id="KW-0324">Glycolysis</keyword>
<dbReference type="InterPro" id="IPR001345">
    <property type="entry name" value="PG/BPGM_mutase_AS"/>
</dbReference>
<feature type="region of interest" description="Disordered" evidence="5">
    <location>
        <begin position="17"/>
        <end position="42"/>
    </location>
</feature>
<dbReference type="PROSITE" id="PS00175">
    <property type="entry name" value="PG_MUTASE"/>
    <property type="match status" value="1"/>
</dbReference>
<protein>
    <submittedName>
        <fullName evidence="6">Phosphoglycerate mutase</fullName>
    </submittedName>
</protein>
<reference evidence="6 7" key="1">
    <citation type="journal article" date="2011" name="Stand. Genomic Sci.">
        <title>Non-contiguous finished genome sequence and contextual data of the filamentous soil bacterium Ktedonobacter racemifer type strain (SOSP1-21).</title>
        <authorList>
            <person name="Chang Y.J."/>
            <person name="Land M."/>
            <person name="Hauser L."/>
            <person name="Chertkov O."/>
            <person name="Del Rio T.G."/>
            <person name="Nolan M."/>
            <person name="Copeland A."/>
            <person name="Tice H."/>
            <person name="Cheng J.F."/>
            <person name="Lucas S."/>
            <person name="Han C."/>
            <person name="Goodwin L."/>
            <person name="Pitluck S."/>
            <person name="Ivanova N."/>
            <person name="Ovchinikova G."/>
            <person name="Pati A."/>
            <person name="Chen A."/>
            <person name="Palaniappan K."/>
            <person name="Mavromatis K."/>
            <person name="Liolios K."/>
            <person name="Brettin T."/>
            <person name="Fiebig A."/>
            <person name="Rohde M."/>
            <person name="Abt B."/>
            <person name="Goker M."/>
            <person name="Detter J.C."/>
            <person name="Woyke T."/>
            <person name="Bristow J."/>
            <person name="Eisen J.A."/>
            <person name="Markowitz V."/>
            <person name="Hugenholtz P."/>
            <person name="Kyrpides N.C."/>
            <person name="Klenk H.P."/>
            <person name="Lapidus A."/>
        </authorList>
    </citation>
    <scope>NUCLEOTIDE SEQUENCE [LARGE SCALE GENOMIC DNA]</scope>
    <source>
        <strain evidence="7">DSM 44963</strain>
    </source>
</reference>
<feature type="binding site" evidence="4">
    <location>
        <begin position="54"/>
        <end position="61"/>
    </location>
    <ligand>
        <name>substrate</name>
    </ligand>
</feature>
<evidence type="ECO:0000256" key="4">
    <source>
        <dbReference type="PIRSR" id="PIRSR613078-2"/>
    </source>
</evidence>
<name>D6TXK0_KTERA</name>
<evidence type="ECO:0000313" key="7">
    <source>
        <dbReference type="Proteomes" id="UP000004508"/>
    </source>
</evidence>
<dbReference type="InterPro" id="IPR013078">
    <property type="entry name" value="His_Pase_superF_clade-1"/>
</dbReference>
<organism evidence="6 7">
    <name type="scientific">Ktedonobacter racemifer DSM 44963</name>
    <dbReference type="NCBI Taxonomy" id="485913"/>
    <lineage>
        <taxon>Bacteria</taxon>
        <taxon>Bacillati</taxon>
        <taxon>Chloroflexota</taxon>
        <taxon>Ktedonobacteria</taxon>
        <taxon>Ktedonobacterales</taxon>
        <taxon>Ktedonobacteraceae</taxon>
        <taxon>Ktedonobacter</taxon>
    </lineage>
</organism>
<keyword evidence="7" id="KW-1185">Reference proteome</keyword>
<sequence length="265" mass="29778">MLLETLEDSLSGSAKIGYDSRESASRRTANNTDRTTQTKGPMSTISTNTLYLVRHGENLANITKEFSYKLVDYSLTPKGVLQAEQTSIFLKDLPLDAIYASPLKRAAETGEIIARPHHLPVEIVEDFREINVGDLEKMAPTLENWNRYGQIYTAWANGHPEERFPGGENFLELIERSRRGLLTAIHERSNQRILIAAHGGIFIKLVNYFCREANAQPDYRLMHNCSITEIELTNNNGEMHGELRAWASISHLSGEAADVIELPPI</sequence>
<dbReference type="SMART" id="SM00855">
    <property type="entry name" value="PGAM"/>
    <property type="match status" value="1"/>
</dbReference>
<dbReference type="AlphaFoldDB" id="D6TXK0"/>
<dbReference type="CDD" id="cd07067">
    <property type="entry name" value="HP_PGM_like"/>
    <property type="match status" value="1"/>
</dbReference>
<dbReference type="Gene3D" id="3.40.50.1240">
    <property type="entry name" value="Phosphoglycerate mutase-like"/>
    <property type="match status" value="1"/>
</dbReference>